<organism evidence="1 2">
    <name type="scientific">Candidatus Rhodoblastus alkanivorans</name>
    <dbReference type="NCBI Taxonomy" id="2954117"/>
    <lineage>
        <taxon>Bacteria</taxon>
        <taxon>Pseudomonadati</taxon>
        <taxon>Pseudomonadota</taxon>
        <taxon>Alphaproteobacteria</taxon>
        <taxon>Hyphomicrobiales</taxon>
        <taxon>Rhodoblastaceae</taxon>
        <taxon>Rhodoblastus</taxon>
    </lineage>
</organism>
<accession>A0ABS9Z780</accession>
<dbReference type="RefSeq" id="WP_243067014.1">
    <property type="nucleotide sequence ID" value="NZ_JAIVFK010000012.1"/>
</dbReference>
<dbReference type="EMBL" id="JAIVFP010000001">
    <property type="protein sequence ID" value="MCI4683042.1"/>
    <property type="molecule type" value="Genomic_DNA"/>
</dbReference>
<sequence length="289" mass="31420">MSNASQNLLAFQSRRLAVVMGTNEIASAIAVALNRAGYPTVLSHDSYPPVIRRGMAFHDALYDDFVELGGVVGRRAESLLEIASVTARRKSVAVTPLSLTDLLALRRTDVLVDARMQKSRITPDFRGLARVTVGLGPKFVVGENCDIAVETRPDRVGGLIRKGATEEADGVSRLLGGVGRERFVYSGRSGVWRTPVDIGMWVPKGFLIGRHEDVAVFAPMDGFLRGVARDSTFAPEGVKLVEIDPRTRAEGFKDADERCRVIASATMKAVKIETARREALAETAVGERR</sequence>
<name>A0ABS9Z780_9HYPH</name>
<evidence type="ECO:0000313" key="2">
    <source>
        <dbReference type="Proteomes" id="UP001139104"/>
    </source>
</evidence>
<gene>
    <name evidence="1" type="ORF">K2U94_09730</name>
</gene>
<keyword evidence="2" id="KW-1185">Reference proteome</keyword>
<protein>
    <submittedName>
        <fullName evidence="1">Xanthine dehydrogenase</fullName>
    </submittedName>
</protein>
<comment type="caution">
    <text evidence="1">The sequence shown here is derived from an EMBL/GenBank/DDBJ whole genome shotgun (WGS) entry which is preliminary data.</text>
</comment>
<dbReference type="Proteomes" id="UP001139104">
    <property type="component" value="Unassembled WGS sequence"/>
</dbReference>
<reference evidence="1" key="1">
    <citation type="journal article" date="2022" name="ISME J.">
        <title>Identification of active gaseous-alkane degraders at natural gas seeps.</title>
        <authorList>
            <person name="Farhan Ul Haque M."/>
            <person name="Hernandez M."/>
            <person name="Crombie A.T."/>
            <person name="Murrell J.C."/>
        </authorList>
    </citation>
    <scope>NUCLEOTIDE SEQUENCE</scope>
    <source>
        <strain evidence="1">PC2</strain>
    </source>
</reference>
<proteinExistence type="predicted"/>
<evidence type="ECO:0000313" key="1">
    <source>
        <dbReference type="EMBL" id="MCI4683042.1"/>
    </source>
</evidence>